<dbReference type="InterPro" id="IPR036163">
    <property type="entry name" value="HMA_dom_sf"/>
</dbReference>
<dbReference type="EMBL" id="WOCE01000005">
    <property type="protein sequence ID" value="KAE9614232.1"/>
    <property type="molecule type" value="Genomic_DNA"/>
</dbReference>
<protein>
    <submittedName>
        <fullName evidence="4">Putative F-box domain, heavy metal-associated domain, HMA, F-box associated interaction</fullName>
    </submittedName>
</protein>
<evidence type="ECO:0000313" key="5">
    <source>
        <dbReference type="Proteomes" id="UP000447434"/>
    </source>
</evidence>
<organism evidence="4 5">
    <name type="scientific">Lupinus albus</name>
    <name type="common">White lupine</name>
    <name type="synonym">Lupinus termis</name>
    <dbReference type="NCBI Taxonomy" id="3870"/>
    <lineage>
        <taxon>Eukaryota</taxon>
        <taxon>Viridiplantae</taxon>
        <taxon>Streptophyta</taxon>
        <taxon>Embryophyta</taxon>
        <taxon>Tracheophyta</taxon>
        <taxon>Spermatophyta</taxon>
        <taxon>Magnoliopsida</taxon>
        <taxon>eudicotyledons</taxon>
        <taxon>Gunneridae</taxon>
        <taxon>Pentapetalae</taxon>
        <taxon>rosids</taxon>
        <taxon>fabids</taxon>
        <taxon>Fabales</taxon>
        <taxon>Fabaceae</taxon>
        <taxon>Papilionoideae</taxon>
        <taxon>50 kb inversion clade</taxon>
        <taxon>genistoids sensu lato</taxon>
        <taxon>core genistoids</taxon>
        <taxon>Genisteae</taxon>
        <taxon>Lupinus</taxon>
    </lineage>
</organism>
<keyword evidence="5" id="KW-1185">Reference proteome</keyword>
<sequence length="488" mass="56449">MKKIVSEIRNRTISHNLMAIAEEEISMKAITHDNHSLLYKENLTLPTFQVIVMTANMECNHCRRRVFKVVSKITGLREYTLDVSKKQVTFKGDFKEMKKVQRFLSSDILFDVLSRIQAKPLLGLKCISRDWNQIISSPSFVKAQLRKTEIVVTGFILQEKFKWCKDDIKTVSYIPIKTTENGAKVHHDVFNFLPEDFVVLASCQGLVCGRSCFPSSEPAIYICNPAIKQWIMLDWPDYDRNESIGLAFDFDPSKDSIEMHTNFKLVRVKQVENSDEDEEVELHLEFELYSSELRTWMKLDEICYCGNNLIKNKSIYIGGVLHWLTEGDQVLTFDVEKELSWLISVPVPALVFYSIPEACIGESEGKLHYVLISEEGLHIWYLEDYYDFQWTLKHCKTLDEIEGEFPQFFFNLKNRVSMRVSVDSSPWMNPLDFKDGILLMKVCVNLYLYDINSNKMVQACTLHDLNSESMSCPTVLSHSLSLVPLHHA</sequence>
<dbReference type="SUPFAM" id="SSF55008">
    <property type="entry name" value="HMA, heavy metal-associated domain"/>
    <property type="match status" value="1"/>
</dbReference>
<accession>A0A6A4QKW2</accession>
<feature type="domain" description="HMA" evidence="1">
    <location>
        <begin position="54"/>
        <end position="99"/>
    </location>
</feature>
<dbReference type="PANTHER" id="PTHR35546:SF21">
    <property type="entry name" value="F-BOX DOMAIN-CONTAINING PROTEIN"/>
    <property type="match status" value="1"/>
</dbReference>
<dbReference type="SUPFAM" id="SSF81383">
    <property type="entry name" value="F-box domain"/>
    <property type="match status" value="1"/>
</dbReference>
<dbReference type="Pfam" id="PF00646">
    <property type="entry name" value="F-box"/>
    <property type="match status" value="1"/>
</dbReference>
<evidence type="ECO:0000259" key="1">
    <source>
        <dbReference type="Pfam" id="PF00403"/>
    </source>
</evidence>
<dbReference type="InterPro" id="IPR017451">
    <property type="entry name" value="F-box-assoc_interact_dom"/>
</dbReference>
<dbReference type="InterPro" id="IPR006121">
    <property type="entry name" value="HMA_dom"/>
</dbReference>
<gene>
    <name evidence="4" type="ORF">Lalb_Chr05g0225771</name>
</gene>
<evidence type="ECO:0000259" key="3">
    <source>
        <dbReference type="Pfam" id="PF24750"/>
    </source>
</evidence>
<comment type="caution">
    <text evidence="4">The sequence shown here is derived from an EMBL/GenBank/DDBJ whole genome shotgun (WGS) entry which is preliminary data.</text>
</comment>
<proteinExistence type="predicted"/>
<dbReference type="InterPro" id="IPR036047">
    <property type="entry name" value="F-box-like_dom_sf"/>
</dbReference>
<reference evidence="5" key="1">
    <citation type="journal article" date="2020" name="Nat. Commun.">
        <title>Genome sequence of the cluster root forming white lupin.</title>
        <authorList>
            <person name="Hufnagel B."/>
            <person name="Marques A."/>
            <person name="Soriano A."/>
            <person name="Marques L."/>
            <person name="Divol F."/>
            <person name="Doumas P."/>
            <person name="Sallet E."/>
            <person name="Mancinotti D."/>
            <person name="Carrere S."/>
            <person name="Marande W."/>
            <person name="Arribat S."/>
            <person name="Keller J."/>
            <person name="Huneau C."/>
            <person name="Blein T."/>
            <person name="Aime D."/>
            <person name="Laguerre M."/>
            <person name="Taylor J."/>
            <person name="Schubert V."/>
            <person name="Nelson M."/>
            <person name="Geu-Flores F."/>
            <person name="Crespi M."/>
            <person name="Gallardo-Guerrero K."/>
            <person name="Delaux P.-M."/>
            <person name="Salse J."/>
            <person name="Berges H."/>
            <person name="Guyot R."/>
            <person name="Gouzy J."/>
            <person name="Peret B."/>
        </authorList>
    </citation>
    <scope>NUCLEOTIDE SEQUENCE [LARGE SCALE GENOMIC DNA]</scope>
    <source>
        <strain evidence="5">cv. Amiga</strain>
    </source>
</reference>
<dbReference type="Pfam" id="PF00403">
    <property type="entry name" value="HMA"/>
    <property type="match status" value="1"/>
</dbReference>
<dbReference type="InterPro" id="IPR056592">
    <property type="entry name" value="Beta-prop_At3g26010-like"/>
</dbReference>
<feature type="domain" description="F-box protein At3g26010-like beta-propeller" evidence="3">
    <location>
        <begin position="196"/>
        <end position="403"/>
    </location>
</feature>
<dbReference type="OrthoDB" id="626202at2759"/>
<dbReference type="InterPro" id="IPR001810">
    <property type="entry name" value="F-box_dom"/>
</dbReference>
<evidence type="ECO:0000259" key="2">
    <source>
        <dbReference type="Pfam" id="PF00646"/>
    </source>
</evidence>
<dbReference type="PANTHER" id="PTHR35546">
    <property type="entry name" value="F-BOX PROTEIN INTERACTION DOMAIN PROTEIN-RELATED"/>
    <property type="match status" value="1"/>
</dbReference>
<dbReference type="GO" id="GO:0046872">
    <property type="term" value="F:metal ion binding"/>
    <property type="evidence" value="ECO:0007669"/>
    <property type="project" value="InterPro"/>
</dbReference>
<dbReference type="InterPro" id="IPR055290">
    <property type="entry name" value="At3g26010-like"/>
</dbReference>
<evidence type="ECO:0000313" key="4">
    <source>
        <dbReference type="EMBL" id="KAE9614232.1"/>
    </source>
</evidence>
<dbReference type="Proteomes" id="UP000447434">
    <property type="component" value="Chromosome 5"/>
</dbReference>
<dbReference type="Gene3D" id="3.30.70.100">
    <property type="match status" value="1"/>
</dbReference>
<dbReference type="AlphaFoldDB" id="A0A6A4QKW2"/>
<name>A0A6A4QKW2_LUPAL</name>
<dbReference type="Pfam" id="PF24750">
    <property type="entry name" value="b-prop_At3g26010-like"/>
    <property type="match status" value="1"/>
</dbReference>
<feature type="domain" description="F-box" evidence="2">
    <location>
        <begin position="104"/>
        <end position="140"/>
    </location>
</feature>
<dbReference type="NCBIfam" id="TIGR01640">
    <property type="entry name" value="F_box_assoc_1"/>
    <property type="match status" value="1"/>
</dbReference>